<dbReference type="Proteomes" id="UP001147148">
    <property type="component" value="Unassembled WGS sequence"/>
</dbReference>
<evidence type="ECO:0000313" key="3">
    <source>
        <dbReference type="EMBL" id="MDF0479306.1"/>
    </source>
</evidence>
<dbReference type="Pfam" id="PF00144">
    <property type="entry name" value="Beta-lactamase"/>
    <property type="match status" value="1"/>
</dbReference>
<organism evidence="3 4">
    <name type="scientific">Vagococcus proximus</name>
    <dbReference type="NCBI Taxonomy" id="2991417"/>
    <lineage>
        <taxon>Bacteria</taxon>
        <taxon>Bacillati</taxon>
        <taxon>Bacillota</taxon>
        <taxon>Bacilli</taxon>
        <taxon>Lactobacillales</taxon>
        <taxon>Enterococcaceae</taxon>
        <taxon>Vagococcus</taxon>
    </lineage>
</organism>
<gene>
    <name evidence="3" type="ORF">OL233_03300</name>
</gene>
<keyword evidence="1" id="KW-0378">Hydrolase</keyword>
<dbReference type="InterPro" id="IPR001466">
    <property type="entry name" value="Beta-lactam-related"/>
</dbReference>
<dbReference type="InterPro" id="IPR012338">
    <property type="entry name" value="Beta-lactam/transpept-like"/>
</dbReference>
<proteinExistence type="predicted"/>
<comment type="caution">
    <text evidence="3">The sequence shown here is derived from an EMBL/GenBank/DDBJ whole genome shotgun (WGS) entry which is preliminary data.</text>
</comment>
<dbReference type="PANTHER" id="PTHR43283">
    <property type="entry name" value="BETA-LACTAMASE-RELATED"/>
    <property type="match status" value="1"/>
</dbReference>
<dbReference type="EMBL" id="JAPDSH010000002">
    <property type="protein sequence ID" value="MDF0479306.1"/>
    <property type="molecule type" value="Genomic_DNA"/>
</dbReference>
<reference evidence="3" key="1">
    <citation type="submission" date="2022-10" db="EMBL/GenBank/DDBJ databases">
        <title>Vagococcus sp. isolated from poultry meat.</title>
        <authorList>
            <person name="Johansson P."/>
            <person name="Bjorkroth J."/>
        </authorList>
    </citation>
    <scope>NUCLEOTIDE SEQUENCE</scope>
    <source>
        <strain evidence="3">PNs007</strain>
    </source>
</reference>
<protein>
    <submittedName>
        <fullName evidence="3">Beta-lactamase family protein</fullName>
    </submittedName>
</protein>
<accession>A0ABT5X0A8</accession>
<evidence type="ECO:0000256" key="1">
    <source>
        <dbReference type="ARBA" id="ARBA00022801"/>
    </source>
</evidence>
<dbReference type="RefSeq" id="WP_275470954.1">
    <property type="nucleotide sequence ID" value="NZ_JAPDSH010000002.1"/>
</dbReference>
<dbReference type="PANTHER" id="PTHR43283:SF11">
    <property type="entry name" value="BETA-LACTAMASE-RELATED DOMAIN-CONTAINING PROTEIN"/>
    <property type="match status" value="1"/>
</dbReference>
<evidence type="ECO:0000259" key="2">
    <source>
        <dbReference type="Pfam" id="PF00144"/>
    </source>
</evidence>
<evidence type="ECO:0000313" key="4">
    <source>
        <dbReference type="Proteomes" id="UP001147148"/>
    </source>
</evidence>
<dbReference type="Gene3D" id="3.40.710.10">
    <property type="entry name" value="DD-peptidase/beta-lactamase superfamily"/>
    <property type="match status" value="1"/>
</dbReference>
<keyword evidence="4" id="KW-1185">Reference proteome</keyword>
<name>A0ABT5X0A8_9ENTE</name>
<dbReference type="SUPFAM" id="SSF56601">
    <property type="entry name" value="beta-lactamase/transpeptidase-like"/>
    <property type="match status" value="1"/>
</dbReference>
<sequence length="343" mass="38437">MYPNTTQTILSQLKSGVFSGANFAFVEGNTIETHSYGHASLLPNPDAMFDTTLFDVASLTKVIGTNSVILKLIEDGQLDIDLPLAFYLPDFQDKKVTSRHLLTHTSDINPFIKDRDTLNKEELRAALLLLNSGPHIGAKVAYTDTGTLLLGFLIEKLYNKPVQHVIEEEVLRPLQLNQSTFKPDLSDSIAATENHPKRGVIRGTVHDPKAFVLGENCGSAGLFSTLDDCITFCQMVLNYGQLPDGSHYFQKETIQNLLQDWTPSGTLNRSLGWDLKTTVDTKRPLLFHTGYTGTFLLIDPKEKSAFIFLSNRVHPIDNRVDYIEKRDHILEEYLNEKATLTKI</sequence>
<feature type="domain" description="Beta-lactamase-related" evidence="2">
    <location>
        <begin position="12"/>
        <end position="320"/>
    </location>
</feature>
<dbReference type="InterPro" id="IPR050789">
    <property type="entry name" value="Diverse_Enzym_Activities"/>
</dbReference>